<dbReference type="AlphaFoldDB" id="A0A8S4NYA9"/>
<evidence type="ECO:0000259" key="2">
    <source>
        <dbReference type="PROSITE" id="PS50017"/>
    </source>
</evidence>
<protein>
    <recommendedName>
        <fullName evidence="2">Death domain-containing protein</fullName>
    </recommendedName>
</protein>
<dbReference type="GO" id="GO:0007165">
    <property type="term" value="P:signal transduction"/>
    <property type="evidence" value="ECO:0007669"/>
    <property type="project" value="InterPro"/>
</dbReference>
<dbReference type="SUPFAM" id="SSF47986">
    <property type="entry name" value="DEATH domain"/>
    <property type="match status" value="1"/>
</dbReference>
<gene>
    <name evidence="3" type="ORF">OFUS_LOCUS11773</name>
</gene>
<dbReference type="Pfam" id="PF00531">
    <property type="entry name" value="Death"/>
    <property type="match status" value="1"/>
</dbReference>
<reference evidence="3" key="1">
    <citation type="submission" date="2022-03" db="EMBL/GenBank/DDBJ databases">
        <authorList>
            <person name="Martin C."/>
        </authorList>
    </citation>
    <scope>NUCLEOTIDE SEQUENCE</scope>
</reference>
<dbReference type="Gene3D" id="1.10.533.10">
    <property type="entry name" value="Death Domain, Fas"/>
    <property type="match status" value="1"/>
</dbReference>
<evidence type="ECO:0000256" key="1">
    <source>
        <dbReference type="SAM" id="Phobius"/>
    </source>
</evidence>
<comment type="caution">
    <text evidence="3">The sequence shown here is derived from an EMBL/GenBank/DDBJ whole genome shotgun (WGS) entry which is preliminary data.</text>
</comment>
<evidence type="ECO:0000313" key="3">
    <source>
        <dbReference type="EMBL" id="CAH1785756.1"/>
    </source>
</evidence>
<evidence type="ECO:0000313" key="4">
    <source>
        <dbReference type="Proteomes" id="UP000749559"/>
    </source>
</evidence>
<name>A0A8S4NYA9_OWEFU</name>
<dbReference type="Proteomes" id="UP000749559">
    <property type="component" value="Unassembled WGS sequence"/>
</dbReference>
<dbReference type="InterPro" id="IPR000488">
    <property type="entry name" value="Death_dom"/>
</dbReference>
<keyword evidence="4" id="KW-1185">Reference proteome</keyword>
<dbReference type="PROSITE" id="PS50017">
    <property type="entry name" value="DEATH_DOMAIN"/>
    <property type="match status" value="1"/>
</dbReference>
<accession>A0A8S4NYA9</accession>
<proteinExistence type="predicted"/>
<organism evidence="3 4">
    <name type="scientific">Owenia fusiformis</name>
    <name type="common">Polychaete worm</name>
    <dbReference type="NCBI Taxonomy" id="6347"/>
    <lineage>
        <taxon>Eukaryota</taxon>
        <taxon>Metazoa</taxon>
        <taxon>Spiralia</taxon>
        <taxon>Lophotrochozoa</taxon>
        <taxon>Annelida</taxon>
        <taxon>Polychaeta</taxon>
        <taxon>Sedentaria</taxon>
        <taxon>Canalipalpata</taxon>
        <taxon>Sabellida</taxon>
        <taxon>Oweniida</taxon>
        <taxon>Oweniidae</taxon>
        <taxon>Owenia</taxon>
    </lineage>
</organism>
<feature type="domain" description="Death" evidence="2">
    <location>
        <begin position="173"/>
        <end position="258"/>
    </location>
</feature>
<feature type="transmembrane region" description="Helical" evidence="1">
    <location>
        <begin position="105"/>
        <end position="128"/>
    </location>
</feature>
<keyword evidence="1" id="KW-0472">Membrane</keyword>
<keyword evidence="1" id="KW-1133">Transmembrane helix</keyword>
<feature type="non-terminal residue" evidence="3">
    <location>
        <position position="1"/>
    </location>
</feature>
<keyword evidence="1" id="KW-0812">Transmembrane</keyword>
<dbReference type="EMBL" id="CAIIXF020000006">
    <property type="protein sequence ID" value="CAH1785756.1"/>
    <property type="molecule type" value="Genomic_DNA"/>
</dbReference>
<sequence length="315" mass="35349">ILQSCRDICHPWINQENYEELCWNDTNTMQHCKEYVDCIKQTPTPSTTTITTTQTTTPFMTTTPTTTQTLTSSTATSTSATSTTIALMSTPISSSAATSEVGIDLTLITLILTILCTSIIVLTLIVVLRRHCMKRKKVCTDPERPVDTCRYSPLQSSEAILIHFGDNLQDELTEIELLDIGKKMGYKIDEIAIRLNISLHEVETIKQSSPQNANDWGVKILKEWWNRQGRDVNKRKVLAAALRKSGKIKLAEEVQAKPKDNIGIITHSMLSTNKADDCKDHQEQALRKNTKVTQAASEMPKQHQIFICNNGHIKH</sequence>
<dbReference type="InterPro" id="IPR011029">
    <property type="entry name" value="DEATH-like_dom_sf"/>
</dbReference>